<proteinExistence type="predicted"/>
<accession>A0AAE3VMI0</accession>
<evidence type="ECO:0000256" key="1">
    <source>
        <dbReference type="SAM" id="MobiDB-lite"/>
    </source>
</evidence>
<organism evidence="3 4">
    <name type="scientific">Amorphus orientalis</name>
    <dbReference type="NCBI Taxonomy" id="649198"/>
    <lineage>
        <taxon>Bacteria</taxon>
        <taxon>Pseudomonadati</taxon>
        <taxon>Pseudomonadota</taxon>
        <taxon>Alphaproteobacteria</taxon>
        <taxon>Hyphomicrobiales</taxon>
        <taxon>Amorphaceae</taxon>
        <taxon>Amorphus</taxon>
    </lineage>
</organism>
<dbReference type="Proteomes" id="UP001229244">
    <property type="component" value="Unassembled WGS sequence"/>
</dbReference>
<reference evidence="3" key="1">
    <citation type="submission" date="2023-07" db="EMBL/GenBank/DDBJ databases">
        <title>Genomic Encyclopedia of Type Strains, Phase IV (KMG-IV): sequencing the most valuable type-strain genomes for metagenomic binning, comparative biology and taxonomic classification.</title>
        <authorList>
            <person name="Goeker M."/>
        </authorList>
    </citation>
    <scope>NUCLEOTIDE SEQUENCE</scope>
    <source>
        <strain evidence="3">DSM 21202</strain>
    </source>
</reference>
<evidence type="ECO:0000313" key="3">
    <source>
        <dbReference type="EMBL" id="MDQ0314406.1"/>
    </source>
</evidence>
<dbReference type="EC" id="1.13.11.14" evidence="3"/>
<name>A0AAE3VMI0_9HYPH</name>
<sequence>MPAAVPFRDLRYVRIATDDLAEPSGFAAETLGLQPSGATDGRAFFRSDARAYSVCFSTADETDAVALTVATDDDLASMSERLTSFGIAVKALDDADCAARSIKKGIACRAPNGIAVEFVWRPLASGWRYHGPRDAGIVEFSSVALATTDVAADEDFWTRIVGLSVSDWAGDAVFLRLDDAHHRIALYPSQQNGLLGIDFAVEGINNVMQNFYFFQGQQLPVVHGPGRQPTSGKAFVTTRGPRDLLYTFSTGMDRGPDLDGRVPRQFPAEAGSHCAWGSPTTQPEFLGNTL</sequence>
<gene>
    <name evidence="3" type="ORF">J2S73_000843</name>
</gene>
<dbReference type="AlphaFoldDB" id="A0AAE3VMI0"/>
<comment type="caution">
    <text evidence="3">The sequence shown here is derived from an EMBL/GenBank/DDBJ whole genome shotgun (WGS) entry which is preliminary data.</text>
</comment>
<dbReference type="SUPFAM" id="SSF54593">
    <property type="entry name" value="Glyoxalase/Bleomycin resistance protein/Dihydroxybiphenyl dioxygenase"/>
    <property type="match status" value="1"/>
</dbReference>
<dbReference type="PROSITE" id="PS51819">
    <property type="entry name" value="VOC"/>
    <property type="match status" value="1"/>
</dbReference>
<feature type="region of interest" description="Disordered" evidence="1">
    <location>
        <begin position="269"/>
        <end position="290"/>
    </location>
</feature>
<dbReference type="EMBL" id="JAUSUL010000001">
    <property type="protein sequence ID" value="MDQ0314406.1"/>
    <property type="molecule type" value="Genomic_DNA"/>
</dbReference>
<protein>
    <submittedName>
        <fullName evidence="3">2,3-dihydroxy-p-cumate/2,3-dihydroxybenzoate 3,4-dioxygenase</fullName>
        <ecNumber evidence="3">1.13.11.-</ecNumber>
        <ecNumber evidence="3">1.13.11.14</ecNumber>
    </submittedName>
</protein>
<feature type="compositionally biased region" description="Polar residues" evidence="1">
    <location>
        <begin position="278"/>
        <end position="290"/>
    </location>
</feature>
<keyword evidence="3" id="KW-0560">Oxidoreductase</keyword>
<evidence type="ECO:0000313" key="4">
    <source>
        <dbReference type="Proteomes" id="UP001229244"/>
    </source>
</evidence>
<dbReference type="GO" id="GO:0045133">
    <property type="term" value="F:2,3-dihydroxybenzoate 3,4-dioxygenase activity"/>
    <property type="evidence" value="ECO:0007669"/>
    <property type="project" value="UniProtKB-EC"/>
</dbReference>
<dbReference type="EC" id="1.13.11.-" evidence="3"/>
<dbReference type="RefSeq" id="WP_306884181.1">
    <property type="nucleotide sequence ID" value="NZ_JAUSUL010000001.1"/>
</dbReference>
<keyword evidence="4" id="KW-1185">Reference proteome</keyword>
<evidence type="ECO:0000259" key="2">
    <source>
        <dbReference type="PROSITE" id="PS51819"/>
    </source>
</evidence>
<feature type="domain" description="VOC" evidence="2">
    <location>
        <begin position="139"/>
        <end position="251"/>
    </location>
</feature>
<dbReference type="Gene3D" id="3.10.180.10">
    <property type="entry name" value="2,3-Dihydroxybiphenyl 1,2-Dioxygenase, domain 1"/>
    <property type="match status" value="2"/>
</dbReference>
<dbReference type="InterPro" id="IPR037523">
    <property type="entry name" value="VOC_core"/>
</dbReference>
<dbReference type="InterPro" id="IPR029068">
    <property type="entry name" value="Glyas_Bleomycin-R_OHBP_Dase"/>
</dbReference>